<evidence type="ECO:0000313" key="2">
    <source>
        <dbReference type="Proteomes" id="UP001050691"/>
    </source>
</evidence>
<organism evidence="1 2">
    <name type="scientific">Clathrus columnatus</name>
    <dbReference type="NCBI Taxonomy" id="1419009"/>
    <lineage>
        <taxon>Eukaryota</taxon>
        <taxon>Fungi</taxon>
        <taxon>Dikarya</taxon>
        <taxon>Basidiomycota</taxon>
        <taxon>Agaricomycotina</taxon>
        <taxon>Agaricomycetes</taxon>
        <taxon>Phallomycetidae</taxon>
        <taxon>Phallales</taxon>
        <taxon>Clathraceae</taxon>
        <taxon>Clathrus</taxon>
    </lineage>
</organism>
<dbReference type="EMBL" id="BPWL01000010">
    <property type="protein sequence ID" value="GJJ14740.1"/>
    <property type="molecule type" value="Genomic_DNA"/>
</dbReference>
<dbReference type="Proteomes" id="UP001050691">
    <property type="component" value="Unassembled WGS sequence"/>
</dbReference>
<name>A0AAV5AS75_9AGAM</name>
<keyword evidence="2" id="KW-1185">Reference proteome</keyword>
<sequence length="191" mass="21306">MPLMVVLPKHVHKSGFIRSQIKQRLKEALKLVIIRGAVQTESSNDNAGLDFLKILYPIGNWVYTFRPTAEMYLASWVTLLNEIRRAMVMVKQVATTKKHQDVSGSFNHRKISNKSKHSGADDAMIFGLGTRPLRRAFSRSAAHKAAPTVELKAKKIVPIGMRFKMIAAVPNLPSKILTTCIAKLKALAYPT</sequence>
<accession>A0AAV5AS75</accession>
<protein>
    <submittedName>
        <fullName evidence="1">Uncharacterized protein</fullName>
    </submittedName>
</protein>
<comment type="caution">
    <text evidence="1">The sequence shown here is derived from an EMBL/GenBank/DDBJ whole genome shotgun (WGS) entry which is preliminary data.</text>
</comment>
<gene>
    <name evidence="1" type="ORF">Clacol_009007</name>
</gene>
<dbReference type="AlphaFoldDB" id="A0AAV5AS75"/>
<reference evidence="1" key="1">
    <citation type="submission" date="2021-10" db="EMBL/GenBank/DDBJ databases">
        <title>De novo Genome Assembly of Clathrus columnatus (Basidiomycota, Fungi) Using Illumina and Nanopore Sequence Data.</title>
        <authorList>
            <person name="Ogiso-Tanaka E."/>
            <person name="Itagaki H."/>
            <person name="Hosoya T."/>
            <person name="Hosaka K."/>
        </authorList>
    </citation>
    <scope>NUCLEOTIDE SEQUENCE</scope>
    <source>
        <strain evidence="1">MO-923</strain>
    </source>
</reference>
<proteinExistence type="predicted"/>
<evidence type="ECO:0000313" key="1">
    <source>
        <dbReference type="EMBL" id="GJJ14740.1"/>
    </source>
</evidence>